<reference evidence="2 3" key="1">
    <citation type="submission" date="2019-02" db="EMBL/GenBank/DDBJ databases">
        <title>Deep-cultivation of Planctomycetes and their phenomic and genomic characterization uncovers novel biology.</title>
        <authorList>
            <person name="Wiegand S."/>
            <person name="Jogler M."/>
            <person name="Boedeker C."/>
            <person name="Pinto D."/>
            <person name="Vollmers J."/>
            <person name="Rivas-Marin E."/>
            <person name="Kohn T."/>
            <person name="Peeters S.H."/>
            <person name="Heuer A."/>
            <person name="Rast P."/>
            <person name="Oberbeckmann S."/>
            <person name="Bunk B."/>
            <person name="Jeske O."/>
            <person name="Meyerdierks A."/>
            <person name="Storesund J.E."/>
            <person name="Kallscheuer N."/>
            <person name="Luecker S."/>
            <person name="Lage O.M."/>
            <person name="Pohl T."/>
            <person name="Merkel B.J."/>
            <person name="Hornburger P."/>
            <person name="Mueller R.-W."/>
            <person name="Bruemmer F."/>
            <person name="Labrenz M."/>
            <person name="Spormann A.M."/>
            <person name="Op den Camp H."/>
            <person name="Overmann J."/>
            <person name="Amann R."/>
            <person name="Jetten M.S.M."/>
            <person name="Mascher T."/>
            <person name="Medema M.H."/>
            <person name="Devos D.P."/>
            <person name="Kaster A.-K."/>
            <person name="Ovreas L."/>
            <person name="Rohde M."/>
            <person name="Galperin M.Y."/>
            <person name="Jogler C."/>
        </authorList>
    </citation>
    <scope>NUCLEOTIDE SEQUENCE [LARGE SCALE GENOMIC DNA]</scope>
    <source>
        <strain evidence="2 3">Pan181</strain>
    </source>
</reference>
<proteinExistence type="predicted"/>
<evidence type="ECO:0000313" key="3">
    <source>
        <dbReference type="Proteomes" id="UP000315750"/>
    </source>
</evidence>
<feature type="domain" description="Helix-turn-helix" evidence="1">
    <location>
        <begin position="4"/>
        <end position="52"/>
    </location>
</feature>
<dbReference type="EMBL" id="CP036278">
    <property type="protein sequence ID" value="QDU55917.1"/>
    <property type="molecule type" value="Genomic_DNA"/>
</dbReference>
<dbReference type="AlphaFoldDB" id="A0A518AMG8"/>
<dbReference type="InterPro" id="IPR010093">
    <property type="entry name" value="SinI_DNA-bd"/>
</dbReference>
<organism evidence="2 3">
    <name type="scientific">Aeoliella mucimassa</name>
    <dbReference type="NCBI Taxonomy" id="2527972"/>
    <lineage>
        <taxon>Bacteria</taxon>
        <taxon>Pseudomonadati</taxon>
        <taxon>Planctomycetota</taxon>
        <taxon>Planctomycetia</taxon>
        <taxon>Pirellulales</taxon>
        <taxon>Lacipirellulaceae</taxon>
        <taxon>Aeoliella</taxon>
    </lineage>
</organism>
<accession>A0A518AMG8</accession>
<dbReference type="InterPro" id="IPR009061">
    <property type="entry name" value="DNA-bd_dom_put_sf"/>
</dbReference>
<sequence>MTITVKQLAELLQVKRNTIYRWLEIGELPQPFRVGRSVRWLDTTIATWLAERQEDATTSTQ</sequence>
<dbReference type="GO" id="GO:0003677">
    <property type="term" value="F:DNA binding"/>
    <property type="evidence" value="ECO:0007669"/>
    <property type="project" value="InterPro"/>
</dbReference>
<name>A0A518AMG8_9BACT</name>
<gene>
    <name evidence="2" type="ORF">Pan181_21190</name>
</gene>
<evidence type="ECO:0000259" key="1">
    <source>
        <dbReference type="Pfam" id="PF12728"/>
    </source>
</evidence>
<dbReference type="Gene3D" id="1.10.238.160">
    <property type="match status" value="1"/>
</dbReference>
<dbReference type="Proteomes" id="UP000315750">
    <property type="component" value="Chromosome"/>
</dbReference>
<dbReference type="NCBIfam" id="TIGR01764">
    <property type="entry name" value="excise"/>
    <property type="match status" value="1"/>
</dbReference>
<dbReference type="SUPFAM" id="SSF46955">
    <property type="entry name" value="Putative DNA-binding domain"/>
    <property type="match status" value="1"/>
</dbReference>
<protein>
    <submittedName>
        <fullName evidence="2">Helix-turn-helix domain protein</fullName>
    </submittedName>
</protein>
<dbReference type="RefSeq" id="WP_145246704.1">
    <property type="nucleotide sequence ID" value="NZ_CP036278.1"/>
</dbReference>
<dbReference type="OrthoDB" id="291753at2"/>
<dbReference type="KEGG" id="amuc:Pan181_21190"/>
<dbReference type="InterPro" id="IPR041657">
    <property type="entry name" value="HTH_17"/>
</dbReference>
<keyword evidence="3" id="KW-1185">Reference proteome</keyword>
<evidence type="ECO:0000313" key="2">
    <source>
        <dbReference type="EMBL" id="QDU55917.1"/>
    </source>
</evidence>
<dbReference type="Pfam" id="PF12728">
    <property type="entry name" value="HTH_17"/>
    <property type="match status" value="1"/>
</dbReference>